<organism evidence="7 8">
    <name type="scientific">Rhizopus oryzae</name>
    <name type="common">Mucormycosis agent</name>
    <name type="synonym">Rhizopus arrhizus var. delemar</name>
    <dbReference type="NCBI Taxonomy" id="64495"/>
    <lineage>
        <taxon>Eukaryota</taxon>
        <taxon>Fungi</taxon>
        <taxon>Fungi incertae sedis</taxon>
        <taxon>Mucoromycota</taxon>
        <taxon>Mucoromycotina</taxon>
        <taxon>Mucoromycetes</taxon>
        <taxon>Mucorales</taxon>
        <taxon>Mucorineae</taxon>
        <taxon>Rhizopodaceae</taxon>
        <taxon>Rhizopus</taxon>
    </lineage>
</organism>
<gene>
    <name evidence="7" type="ORF">G6F51_002864</name>
</gene>
<feature type="transmembrane region" description="Helical" evidence="6">
    <location>
        <begin position="378"/>
        <end position="399"/>
    </location>
</feature>
<dbReference type="EMBL" id="JAANIT010000260">
    <property type="protein sequence ID" value="KAG1549756.1"/>
    <property type="molecule type" value="Genomic_DNA"/>
</dbReference>
<feature type="transmembrane region" description="Helical" evidence="6">
    <location>
        <begin position="75"/>
        <end position="93"/>
    </location>
</feature>
<feature type="transmembrane region" description="Helical" evidence="6">
    <location>
        <begin position="295"/>
        <end position="313"/>
    </location>
</feature>
<evidence type="ECO:0000256" key="2">
    <source>
        <dbReference type="ARBA" id="ARBA00022475"/>
    </source>
</evidence>
<evidence type="ECO:0000256" key="3">
    <source>
        <dbReference type="ARBA" id="ARBA00022692"/>
    </source>
</evidence>
<keyword evidence="2" id="KW-1003">Cell membrane</keyword>
<protein>
    <recommendedName>
        <fullName evidence="9">LrgB-like protein</fullName>
    </recommendedName>
</protein>
<keyword evidence="4 6" id="KW-1133">Transmembrane helix</keyword>
<evidence type="ECO:0000256" key="5">
    <source>
        <dbReference type="ARBA" id="ARBA00023136"/>
    </source>
</evidence>
<dbReference type="Proteomes" id="UP000717996">
    <property type="component" value="Unassembled WGS sequence"/>
</dbReference>
<keyword evidence="3 6" id="KW-0812">Transmembrane</keyword>
<feature type="transmembrane region" description="Helical" evidence="6">
    <location>
        <begin position="243"/>
        <end position="259"/>
    </location>
</feature>
<dbReference type="AlphaFoldDB" id="A0A9P7CF65"/>
<dbReference type="Pfam" id="PF04172">
    <property type="entry name" value="LrgB"/>
    <property type="match status" value="1"/>
</dbReference>
<dbReference type="OrthoDB" id="2502820at2759"/>
<evidence type="ECO:0008006" key="9">
    <source>
        <dbReference type="Google" id="ProtNLM"/>
    </source>
</evidence>
<sequence>MYKSHLTEKTNQAIQSTSAFFVDQLPAYIHSLQSIKKHFIRWTSNVIYITVALLFNWAVSAVLRQMPNMHQFPSSVASLIVIYFLLMCSYALFPKDTDRFVRWIDTYSSFILKSMNIMFVPAVVQIINDKPTTGSEVGRMACVFLVGYFCSFILTTLLVRGFRLILLTDYRHLFRKTKEKVVDTESAKEAVTETESIDMPSPTSTLTSADVSHSLCYCPTEPKHGPLDAFALWCRKESNFDDLAIFLLFCLCGLVFLPLSESSPAMPFFRLFLYLFMTLWMYSFFSKLPAGLRRFFHPILVSAAGMMAGIAYFERCKGFDIKYGVDRYKTGITFISLVEKTQIGWPGAGDLLAATMDVAILSLSFNIYKSRPNQFRQWLVILCSLVPMAFLVMFVTPMFAHALGCTPADSLAWSSRSVTTAIGIVIGRVLGSSESVLTCLIIFTGIMGPIVGPLLLKLARVKDDDYMTIGITMGSNSHGAGTAYLVTKNPKASGIASIAFAVFGVIGVIVASIPALSNIIKNSAGY</sequence>
<evidence type="ECO:0000313" key="8">
    <source>
        <dbReference type="Proteomes" id="UP000717996"/>
    </source>
</evidence>
<feature type="transmembrane region" description="Helical" evidence="6">
    <location>
        <begin position="105"/>
        <end position="124"/>
    </location>
</feature>
<feature type="transmembrane region" description="Helical" evidence="6">
    <location>
        <begin position="343"/>
        <end position="366"/>
    </location>
</feature>
<reference evidence="7" key="1">
    <citation type="journal article" date="2020" name="Microb. Genom.">
        <title>Genetic diversity of clinical and environmental Mucorales isolates obtained from an investigation of mucormycosis cases among solid organ transplant recipients.</title>
        <authorList>
            <person name="Nguyen M.H."/>
            <person name="Kaul D."/>
            <person name="Muto C."/>
            <person name="Cheng S.J."/>
            <person name="Richter R.A."/>
            <person name="Bruno V.M."/>
            <person name="Liu G."/>
            <person name="Beyhan S."/>
            <person name="Sundermann A.J."/>
            <person name="Mounaud S."/>
            <person name="Pasculle A.W."/>
            <person name="Nierman W.C."/>
            <person name="Driscoll E."/>
            <person name="Cumbie R."/>
            <person name="Clancy C.J."/>
            <person name="Dupont C.L."/>
        </authorList>
    </citation>
    <scope>NUCLEOTIDE SEQUENCE</scope>
    <source>
        <strain evidence="7">GL16</strain>
    </source>
</reference>
<evidence type="ECO:0000256" key="1">
    <source>
        <dbReference type="ARBA" id="ARBA00004651"/>
    </source>
</evidence>
<comment type="caution">
    <text evidence="7">The sequence shown here is derived from an EMBL/GenBank/DDBJ whole genome shotgun (WGS) entry which is preliminary data.</text>
</comment>
<evidence type="ECO:0000256" key="6">
    <source>
        <dbReference type="SAM" id="Phobius"/>
    </source>
</evidence>
<dbReference type="Pfam" id="PF03788">
    <property type="entry name" value="LrgA"/>
    <property type="match status" value="1"/>
</dbReference>
<dbReference type="InterPro" id="IPR005538">
    <property type="entry name" value="LrgA/CidA"/>
</dbReference>
<evidence type="ECO:0000313" key="7">
    <source>
        <dbReference type="EMBL" id="KAG1549756.1"/>
    </source>
</evidence>
<evidence type="ECO:0000256" key="4">
    <source>
        <dbReference type="ARBA" id="ARBA00022989"/>
    </source>
</evidence>
<dbReference type="PANTHER" id="PTHR30249">
    <property type="entry name" value="PUTATIVE SEROTONIN TRANSPORTER"/>
    <property type="match status" value="1"/>
</dbReference>
<feature type="transmembrane region" description="Helical" evidence="6">
    <location>
        <begin position="494"/>
        <end position="516"/>
    </location>
</feature>
<feature type="transmembrane region" description="Helical" evidence="6">
    <location>
        <begin position="46"/>
        <end position="63"/>
    </location>
</feature>
<proteinExistence type="predicted"/>
<accession>A0A9P7CF65</accession>
<feature type="transmembrane region" description="Helical" evidence="6">
    <location>
        <begin position="144"/>
        <end position="166"/>
    </location>
</feature>
<feature type="transmembrane region" description="Helical" evidence="6">
    <location>
        <begin position="437"/>
        <end position="456"/>
    </location>
</feature>
<feature type="transmembrane region" description="Helical" evidence="6">
    <location>
        <begin position="265"/>
        <end position="283"/>
    </location>
</feature>
<keyword evidence="5 6" id="KW-0472">Membrane</keyword>
<dbReference type="GO" id="GO:0005886">
    <property type="term" value="C:plasma membrane"/>
    <property type="evidence" value="ECO:0007669"/>
    <property type="project" value="UniProtKB-SubCell"/>
</dbReference>
<dbReference type="PANTHER" id="PTHR30249:SF0">
    <property type="entry name" value="PLASTIDAL GLYCOLATE_GLYCERATE TRANSLOCATOR 1, CHLOROPLASTIC"/>
    <property type="match status" value="1"/>
</dbReference>
<dbReference type="InterPro" id="IPR007300">
    <property type="entry name" value="CidB/LrgB"/>
</dbReference>
<name>A0A9P7CF65_RHIOR</name>
<comment type="subcellular location">
    <subcellularLocation>
        <location evidence="1">Cell membrane</location>
        <topology evidence="1">Multi-pass membrane protein</topology>
    </subcellularLocation>
</comment>